<name>A0A239C9P2_9ACTN</name>
<proteinExistence type="predicted"/>
<dbReference type="AlphaFoldDB" id="A0A239C9P2"/>
<evidence type="ECO:0000313" key="3">
    <source>
        <dbReference type="Proteomes" id="UP000198415"/>
    </source>
</evidence>
<keyword evidence="1" id="KW-1133">Transmembrane helix</keyword>
<protein>
    <submittedName>
        <fullName evidence="2">Uncharacterized protein</fullName>
    </submittedName>
</protein>
<evidence type="ECO:0000256" key="1">
    <source>
        <dbReference type="SAM" id="Phobius"/>
    </source>
</evidence>
<sequence>MKQLSDLLWEAKADAPPMRYDVDDVVAAGRRRRYRRTATWAVAVAVVVATAGVALVVPRGPAAVPTPPVATSPAPSAVGSFYDYSFRGFSAAGYQVTPDRLLFGVNMAEIYTAGSHDLAGFILAYQPGVEPGKGEGPITDTEPINGHRAYWVGSVLHWEYADGALAVVASGHRGATDEIISRADLRSLATAFVPGGGPSSRVAMRVGYLPAKYRLVTVWEPSSGSWVELVPESDIGTPSGLQTPAMSAVNVPGVITITVMRPDGLPHPKKLTCGGRNRCEVVVGGGYHLTVQGPRVAMAEIEKVAKAVTTVADPGNRDTWLTPGEAFPTSALLTGIK</sequence>
<dbReference type="OrthoDB" id="3298368at2"/>
<reference evidence="2 3" key="1">
    <citation type="submission" date="2017-06" db="EMBL/GenBank/DDBJ databases">
        <authorList>
            <person name="Kim H.J."/>
            <person name="Triplett B.A."/>
        </authorList>
    </citation>
    <scope>NUCLEOTIDE SEQUENCE [LARGE SCALE GENOMIC DNA]</scope>
    <source>
        <strain evidence="2 3">DSM 43151</strain>
    </source>
</reference>
<dbReference type="Proteomes" id="UP000198415">
    <property type="component" value="Unassembled WGS sequence"/>
</dbReference>
<gene>
    <name evidence="2" type="ORF">SAMN06264365_11163</name>
</gene>
<keyword evidence="1" id="KW-0472">Membrane</keyword>
<keyword evidence="3" id="KW-1185">Reference proteome</keyword>
<keyword evidence="1" id="KW-0812">Transmembrane</keyword>
<accession>A0A239C9P2</accession>
<organism evidence="2 3">
    <name type="scientific">Actinoplanes regularis</name>
    <dbReference type="NCBI Taxonomy" id="52697"/>
    <lineage>
        <taxon>Bacteria</taxon>
        <taxon>Bacillati</taxon>
        <taxon>Actinomycetota</taxon>
        <taxon>Actinomycetes</taxon>
        <taxon>Micromonosporales</taxon>
        <taxon>Micromonosporaceae</taxon>
        <taxon>Actinoplanes</taxon>
    </lineage>
</organism>
<dbReference type="RefSeq" id="WP_089295917.1">
    <property type="nucleotide sequence ID" value="NZ_BOMU01000077.1"/>
</dbReference>
<dbReference type="EMBL" id="FZNR01000011">
    <property type="protein sequence ID" value="SNS16966.1"/>
    <property type="molecule type" value="Genomic_DNA"/>
</dbReference>
<feature type="transmembrane region" description="Helical" evidence="1">
    <location>
        <begin position="38"/>
        <end position="57"/>
    </location>
</feature>
<evidence type="ECO:0000313" key="2">
    <source>
        <dbReference type="EMBL" id="SNS16966.1"/>
    </source>
</evidence>